<evidence type="ECO:0000256" key="4">
    <source>
        <dbReference type="ARBA" id="ARBA00022982"/>
    </source>
</evidence>
<keyword evidence="2" id="KW-0813">Transport</keyword>
<keyword evidence="6" id="KW-0411">Iron-sulfur</keyword>
<evidence type="ECO:0000256" key="5">
    <source>
        <dbReference type="ARBA" id="ARBA00023004"/>
    </source>
</evidence>
<evidence type="ECO:0000313" key="9">
    <source>
        <dbReference type="EMBL" id="BBY62306.1"/>
    </source>
</evidence>
<keyword evidence="4" id="KW-0249">Electron transport</keyword>
<evidence type="ECO:0000256" key="1">
    <source>
        <dbReference type="ARBA" id="ARBA00001927"/>
    </source>
</evidence>
<accession>A0A7I7T2L4</accession>
<dbReference type="PANTHER" id="PTHR36923:SF3">
    <property type="entry name" value="FERREDOXIN"/>
    <property type="match status" value="1"/>
</dbReference>
<dbReference type="SUPFAM" id="SSF54862">
    <property type="entry name" value="4Fe-4S ferredoxins"/>
    <property type="match status" value="1"/>
</dbReference>
<reference evidence="9 10" key="1">
    <citation type="journal article" date="2019" name="Emerg. Microbes Infect.">
        <title>Comprehensive subspecies identification of 175 nontuberculous mycobacteria species based on 7547 genomic profiles.</title>
        <authorList>
            <person name="Matsumoto Y."/>
            <person name="Kinjo T."/>
            <person name="Motooka D."/>
            <person name="Nabeya D."/>
            <person name="Jung N."/>
            <person name="Uechi K."/>
            <person name="Horii T."/>
            <person name="Iida T."/>
            <person name="Fujita J."/>
            <person name="Nakamura S."/>
        </authorList>
    </citation>
    <scope>NUCLEOTIDE SEQUENCE [LARGE SCALE GENOMIC DNA]</scope>
    <source>
        <strain evidence="9 10">JCM 30396</strain>
    </source>
</reference>
<dbReference type="InterPro" id="IPR051269">
    <property type="entry name" value="Fe-S_cluster_ET"/>
</dbReference>
<dbReference type="GO" id="GO:0051538">
    <property type="term" value="F:3 iron, 4 sulfur cluster binding"/>
    <property type="evidence" value="ECO:0007669"/>
    <property type="project" value="UniProtKB-KW"/>
</dbReference>
<evidence type="ECO:0000256" key="6">
    <source>
        <dbReference type="ARBA" id="ARBA00023014"/>
    </source>
</evidence>
<proteinExistence type="predicted"/>
<protein>
    <submittedName>
        <fullName evidence="9">Ferredoxin</fullName>
    </submittedName>
</protein>
<dbReference type="AlphaFoldDB" id="A0A7I7T2L4"/>
<dbReference type="PANTHER" id="PTHR36923">
    <property type="entry name" value="FERREDOXIN"/>
    <property type="match status" value="1"/>
</dbReference>
<keyword evidence="3" id="KW-0479">Metal-binding</keyword>
<name>A0A7I7T2L4_9MYCO</name>
<feature type="region of interest" description="Disordered" evidence="8">
    <location>
        <begin position="70"/>
        <end position="90"/>
    </location>
</feature>
<dbReference type="EMBL" id="AP022596">
    <property type="protein sequence ID" value="BBY62306.1"/>
    <property type="molecule type" value="Genomic_DNA"/>
</dbReference>
<dbReference type="KEGG" id="mhev:MHEL_05490"/>
<comment type="cofactor">
    <cofactor evidence="1">
        <name>[3Fe-4S] cluster</name>
        <dbReference type="ChEBI" id="CHEBI:21137"/>
    </cofactor>
</comment>
<dbReference type="Pfam" id="PF13459">
    <property type="entry name" value="Fer4_15"/>
    <property type="match status" value="1"/>
</dbReference>
<evidence type="ECO:0000256" key="2">
    <source>
        <dbReference type="ARBA" id="ARBA00022448"/>
    </source>
</evidence>
<sequence>MSRAMRIRLDRTICDGFGICAKHAPKHFSLDDWGYASLIGDGTVEGADRDDVLRALFDCPVHAIVEISGDEFDGEARPSPDTPAADETPVFEARWGYAQ</sequence>
<keyword evidence="10" id="KW-1185">Reference proteome</keyword>
<dbReference type="GO" id="GO:0046872">
    <property type="term" value="F:metal ion binding"/>
    <property type="evidence" value="ECO:0007669"/>
    <property type="project" value="UniProtKB-KW"/>
</dbReference>
<keyword evidence="5" id="KW-0408">Iron</keyword>
<dbReference type="Gene3D" id="3.30.70.20">
    <property type="match status" value="1"/>
</dbReference>
<evidence type="ECO:0000256" key="7">
    <source>
        <dbReference type="ARBA" id="ARBA00023291"/>
    </source>
</evidence>
<evidence type="ECO:0000256" key="8">
    <source>
        <dbReference type="SAM" id="MobiDB-lite"/>
    </source>
</evidence>
<gene>
    <name evidence="9" type="ORF">MHEL_05490</name>
</gene>
<dbReference type="Proteomes" id="UP000467148">
    <property type="component" value="Chromosome"/>
</dbReference>
<evidence type="ECO:0000256" key="3">
    <source>
        <dbReference type="ARBA" id="ARBA00022723"/>
    </source>
</evidence>
<keyword evidence="7" id="KW-0003">3Fe-4S</keyword>
<organism evidence="9 10">
    <name type="scientific">Mycolicibacterium helvum</name>
    <dbReference type="NCBI Taxonomy" id="1534349"/>
    <lineage>
        <taxon>Bacteria</taxon>
        <taxon>Bacillati</taxon>
        <taxon>Actinomycetota</taxon>
        <taxon>Actinomycetes</taxon>
        <taxon>Mycobacteriales</taxon>
        <taxon>Mycobacteriaceae</taxon>
        <taxon>Mycolicibacterium</taxon>
    </lineage>
</organism>
<evidence type="ECO:0000313" key="10">
    <source>
        <dbReference type="Proteomes" id="UP000467148"/>
    </source>
</evidence>